<dbReference type="GO" id="GO:0003677">
    <property type="term" value="F:DNA binding"/>
    <property type="evidence" value="ECO:0007669"/>
    <property type="project" value="UniProtKB-UniRule"/>
</dbReference>
<reference evidence="5" key="1">
    <citation type="submission" date="2016-10" db="EMBL/GenBank/DDBJ databases">
        <authorList>
            <person name="Varghese N."/>
            <person name="Submissions S."/>
        </authorList>
    </citation>
    <scope>NUCLEOTIDE SEQUENCE [LARGE SCALE GENOMIC DNA]</scope>
    <source>
        <strain evidence="5">DSM 45962</strain>
    </source>
</reference>
<dbReference type="InterPro" id="IPR009057">
    <property type="entry name" value="Homeodomain-like_sf"/>
</dbReference>
<feature type="DNA-binding region" description="H-T-H motif" evidence="2">
    <location>
        <begin position="27"/>
        <end position="46"/>
    </location>
</feature>
<keyword evidence="1 2" id="KW-0238">DNA-binding</keyword>
<dbReference type="SUPFAM" id="SSF46689">
    <property type="entry name" value="Homeodomain-like"/>
    <property type="match status" value="1"/>
</dbReference>
<dbReference type="Pfam" id="PF17937">
    <property type="entry name" value="TetR_C_28"/>
    <property type="match status" value="1"/>
</dbReference>
<dbReference type="InterPro" id="IPR041479">
    <property type="entry name" value="TetR_CgmR_C"/>
</dbReference>
<accession>A0A1I1JT53</accession>
<dbReference type="InterPro" id="IPR001647">
    <property type="entry name" value="HTH_TetR"/>
</dbReference>
<feature type="domain" description="HTH tetR-type" evidence="3">
    <location>
        <begin position="4"/>
        <end position="64"/>
    </location>
</feature>
<protein>
    <submittedName>
        <fullName evidence="4">Transcriptional regulator, TetR family</fullName>
    </submittedName>
</protein>
<evidence type="ECO:0000256" key="2">
    <source>
        <dbReference type="PROSITE-ProRule" id="PRU00335"/>
    </source>
</evidence>
<evidence type="ECO:0000256" key="1">
    <source>
        <dbReference type="ARBA" id="ARBA00023125"/>
    </source>
</evidence>
<dbReference type="AlphaFoldDB" id="A0A1I1JT53"/>
<dbReference type="Proteomes" id="UP000199022">
    <property type="component" value="Unassembled WGS sequence"/>
</dbReference>
<evidence type="ECO:0000313" key="4">
    <source>
        <dbReference type="EMBL" id="SFC51696.1"/>
    </source>
</evidence>
<dbReference type="PROSITE" id="PS50977">
    <property type="entry name" value="HTH_TETR_2"/>
    <property type="match status" value="1"/>
</dbReference>
<dbReference type="EMBL" id="FOMD01000001">
    <property type="protein sequence ID" value="SFC51696.1"/>
    <property type="molecule type" value="Genomic_DNA"/>
</dbReference>
<dbReference type="OrthoDB" id="9806334at2"/>
<dbReference type="Gene3D" id="1.10.357.10">
    <property type="entry name" value="Tetracycline Repressor, domain 2"/>
    <property type="match status" value="1"/>
</dbReference>
<dbReference type="STRING" id="1225127.SAMN05661030_1177"/>
<dbReference type="RefSeq" id="WP_091555419.1">
    <property type="nucleotide sequence ID" value="NZ_BNAC01000003.1"/>
</dbReference>
<keyword evidence="5" id="KW-1185">Reference proteome</keyword>
<evidence type="ECO:0000259" key="3">
    <source>
        <dbReference type="PROSITE" id="PS50977"/>
    </source>
</evidence>
<evidence type="ECO:0000313" key="5">
    <source>
        <dbReference type="Proteomes" id="UP000199022"/>
    </source>
</evidence>
<gene>
    <name evidence="4" type="ORF">SAMN05661030_1177</name>
</gene>
<sequence>MARPSNRDRVLDAYETLLVDGAGVTVTLDAVAEAAAVSKGGLLYHFPSKEALVDGLCGRLRERAAADVVRLRAAPEGPVAYWVRTATGEAEIGIGRTYQAALGLAGTGQPGARRAIADVERGWTTALEDLIGDPVVARVVRLVGDGRYLESLTGLPGDEDDAAVVALLESLLDRPSP</sequence>
<name>A0A1I1JT53_9ACTN</name>
<proteinExistence type="predicted"/>
<dbReference type="Pfam" id="PF00440">
    <property type="entry name" value="TetR_N"/>
    <property type="match status" value="1"/>
</dbReference>
<organism evidence="4 5">
    <name type="scientific">Klenkia taihuensis</name>
    <dbReference type="NCBI Taxonomy" id="1225127"/>
    <lineage>
        <taxon>Bacteria</taxon>
        <taxon>Bacillati</taxon>
        <taxon>Actinomycetota</taxon>
        <taxon>Actinomycetes</taxon>
        <taxon>Geodermatophilales</taxon>
        <taxon>Geodermatophilaceae</taxon>
        <taxon>Klenkia</taxon>
    </lineage>
</organism>